<name>A0ABW2D590_9ACTN</name>
<evidence type="ECO:0000313" key="2">
    <source>
        <dbReference type="Proteomes" id="UP001596470"/>
    </source>
</evidence>
<proteinExistence type="predicted"/>
<sequence>MVRHKCLTEQVFKNARKAEYVSKPYMCKCGKAYSITVSYVGGVEGIAVRSAPYEAYVQPVKDRDGNKCVKNCGRKPAPEMLRVVRIDPFKADTMTNLETVCRWCAPDWE</sequence>
<comment type="caution">
    <text evidence="1">The sequence shown here is derived from an EMBL/GenBank/DDBJ whole genome shotgun (WGS) entry which is preliminary data.</text>
</comment>
<gene>
    <name evidence="1" type="ORF">ACFQS3_02400</name>
</gene>
<dbReference type="EMBL" id="JBHSYS010000001">
    <property type="protein sequence ID" value="MFC6956041.1"/>
    <property type="molecule type" value="Genomic_DNA"/>
</dbReference>
<keyword evidence="2" id="KW-1185">Reference proteome</keyword>
<reference evidence="2" key="1">
    <citation type="journal article" date="2019" name="Int. J. Syst. Evol. Microbiol.">
        <title>The Global Catalogue of Microorganisms (GCM) 10K type strain sequencing project: providing services to taxonomists for standard genome sequencing and annotation.</title>
        <authorList>
            <consortium name="The Broad Institute Genomics Platform"/>
            <consortium name="The Broad Institute Genome Sequencing Center for Infectious Disease"/>
            <person name="Wu L."/>
            <person name="Ma J."/>
        </authorList>
    </citation>
    <scope>NUCLEOTIDE SEQUENCE [LARGE SCALE GENOMIC DNA]</scope>
    <source>
        <strain evidence="2">KACC 12634</strain>
    </source>
</reference>
<evidence type="ECO:0000313" key="1">
    <source>
        <dbReference type="EMBL" id="MFC6956041.1"/>
    </source>
</evidence>
<accession>A0ABW2D590</accession>
<protein>
    <submittedName>
        <fullName evidence="1">Uncharacterized protein</fullName>
    </submittedName>
</protein>
<dbReference type="RefSeq" id="WP_382353321.1">
    <property type="nucleotide sequence ID" value="NZ_JBHMBP010000004.1"/>
</dbReference>
<organism evidence="1 2">
    <name type="scientific">Glycomyces mayteni</name>
    <dbReference type="NCBI Taxonomy" id="543887"/>
    <lineage>
        <taxon>Bacteria</taxon>
        <taxon>Bacillati</taxon>
        <taxon>Actinomycetota</taxon>
        <taxon>Actinomycetes</taxon>
        <taxon>Glycomycetales</taxon>
        <taxon>Glycomycetaceae</taxon>
        <taxon>Glycomyces</taxon>
    </lineage>
</organism>
<dbReference type="Proteomes" id="UP001596470">
    <property type="component" value="Unassembled WGS sequence"/>
</dbReference>